<dbReference type="Pfam" id="PF00881">
    <property type="entry name" value="Nitroreductase"/>
    <property type="match status" value="1"/>
</dbReference>
<evidence type="ECO:0000313" key="5">
    <source>
        <dbReference type="Proteomes" id="UP000004295"/>
    </source>
</evidence>
<dbReference type="GO" id="GO:0016491">
    <property type="term" value="F:oxidoreductase activity"/>
    <property type="evidence" value="ECO:0007669"/>
    <property type="project" value="UniProtKB-KW"/>
</dbReference>
<dbReference type="Proteomes" id="UP000004295">
    <property type="component" value="Unassembled WGS sequence"/>
</dbReference>
<gene>
    <name evidence="4" type="ORF">POREN0001_0418</name>
</gene>
<keyword evidence="2" id="KW-0560">Oxidoreductase</keyword>
<dbReference type="InterPro" id="IPR029479">
    <property type="entry name" value="Nitroreductase"/>
</dbReference>
<dbReference type="STRING" id="553175.POREN0001_0418"/>
<dbReference type="eggNOG" id="COG0778">
    <property type="taxonomic scope" value="Bacteria"/>
</dbReference>
<dbReference type="RefSeq" id="WP_004334458.1">
    <property type="nucleotide sequence ID" value="NZ_ACNN01000029.1"/>
</dbReference>
<keyword evidence="5" id="KW-1185">Reference proteome</keyword>
<name>C3JC20_POREA</name>
<dbReference type="PANTHER" id="PTHR43673">
    <property type="entry name" value="NAD(P)H NITROREDUCTASE YDGI-RELATED"/>
    <property type="match status" value="1"/>
</dbReference>
<evidence type="ECO:0000256" key="1">
    <source>
        <dbReference type="ARBA" id="ARBA00007118"/>
    </source>
</evidence>
<comment type="similarity">
    <text evidence="1">Belongs to the nitroreductase family.</text>
</comment>
<dbReference type="SUPFAM" id="SSF55469">
    <property type="entry name" value="FMN-dependent nitroreductase-like"/>
    <property type="match status" value="1"/>
</dbReference>
<accession>C3JC20</accession>
<dbReference type="Gene3D" id="3.40.109.10">
    <property type="entry name" value="NADH Oxidase"/>
    <property type="match status" value="1"/>
</dbReference>
<evidence type="ECO:0000256" key="2">
    <source>
        <dbReference type="ARBA" id="ARBA00023002"/>
    </source>
</evidence>
<feature type="domain" description="Nitroreductase" evidence="3">
    <location>
        <begin position="11"/>
        <end position="162"/>
    </location>
</feature>
<proteinExistence type="inferred from homology"/>
<dbReference type="InterPro" id="IPR000415">
    <property type="entry name" value="Nitroreductase-like"/>
</dbReference>
<evidence type="ECO:0000259" key="3">
    <source>
        <dbReference type="Pfam" id="PF00881"/>
    </source>
</evidence>
<comment type="caution">
    <text evidence="4">The sequence shown here is derived from an EMBL/GenBank/DDBJ whole genome shotgun (WGS) entry which is preliminary data.</text>
</comment>
<dbReference type="GeneID" id="93365798"/>
<evidence type="ECO:0000313" key="4">
    <source>
        <dbReference type="EMBL" id="EEN82217.1"/>
    </source>
</evidence>
<organism evidence="4 5">
    <name type="scientific">Porphyromonas endodontalis (strain ATCC 35406 / DSM 24491 / JCM 8526 / CCUG 16442 / BCRC 14492 / NCTC 13058 / HG 370)</name>
    <name type="common">Bacteroides endodontalis</name>
    <dbReference type="NCBI Taxonomy" id="553175"/>
    <lineage>
        <taxon>Bacteria</taxon>
        <taxon>Pseudomonadati</taxon>
        <taxon>Bacteroidota</taxon>
        <taxon>Bacteroidia</taxon>
        <taxon>Bacteroidales</taxon>
        <taxon>Porphyromonadaceae</taxon>
        <taxon>Porphyromonas</taxon>
    </lineage>
</organism>
<dbReference type="AlphaFoldDB" id="C3JC20"/>
<protein>
    <submittedName>
        <fullName evidence="4">Nitroreductase family protein</fullName>
    </submittedName>
</protein>
<reference evidence="4 5" key="1">
    <citation type="submission" date="2009-04" db="EMBL/GenBank/DDBJ databases">
        <authorList>
            <person name="Sebastian Y."/>
            <person name="Madupu R."/>
            <person name="Durkin A.S."/>
            <person name="Torralba M."/>
            <person name="Methe B."/>
            <person name="Sutton G.G."/>
            <person name="Strausberg R.L."/>
            <person name="Nelson K.E."/>
        </authorList>
    </citation>
    <scope>NUCLEOTIDE SEQUENCE [LARGE SCALE GENOMIC DNA]</scope>
    <source>
        <strain evidence="5">ATCC 35406 / BCRC 14492 / JCM 8526 / NCTC 13058 / HG 370</strain>
    </source>
</reference>
<dbReference type="EMBL" id="ACNN01000029">
    <property type="protein sequence ID" value="EEN82217.1"/>
    <property type="molecule type" value="Genomic_DNA"/>
</dbReference>
<sequence length="184" mass="20449">MDAQALYDLFRSRQSDRHYDTTRTIPREVLQRIVENALLAPSATNQQPWQIVVVDTPDLSQKVASAARSGMLGQNKFLLQAPVHILIIGDRPGALAATMGKTFRDINYVPYDLGILIAHLVLAVEAEGLGSCIVGWLNGRKVAKVLGIPKTKKVLFDISVGYSLDSKRPKKRKKPEDCIHYNGW</sequence>
<dbReference type="PANTHER" id="PTHR43673:SF10">
    <property type="entry name" value="NADH DEHYDROGENASE_NAD(P)H NITROREDUCTASE XCC3605-RELATED"/>
    <property type="match status" value="1"/>
</dbReference>